<dbReference type="GO" id="GO:0008270">
    <property type="term" value="F:zinc ion binding"/>
    <property type="evidence" value="ECO:0007669"/>
    <property type="project" value="UniProtKB-KW"/>
</dbReference>
<evidence type="ECO:0000313" key="3">
    <source>
        <dbReference type="EMBL" id="CAG2255568.1"/>
    </source>
</evidence>
<evidence type="ECO:0000256" key="1">
    <source>
        <dbReference type="PROSITE-ProRule" id="PRU00024"/>
    </source>
</evidence>
<dbReference type="InterPro" id="IPR000315">
    <property type="entry name" value="Znf_B-box"/>
</dbReference>
<organism evidence="3 4">
    <name type="scientific">Mytilus edulis</name>
    <name type="common">Blue mussel</name>
    <dbReference type="NCBI Taxonomy" id="6550"/>
    <lineage>
        <taxon>Eukaryota</taxon>
        <taxon>Metazoa</taxon>
        <taxon>Spiralia</taxon>
        <taxon>Lophotrochozoa</taxon>
        <taxon>Mollusca</taxon>
        <taxon>Bivalvia</taxon>
        <taxon>Autobranchia</taxon>
        <taxon>Pteriomorphia</taxon>
        <taxon>Mytilida</taxon>
        <taxon>Mytiloidea</taxon>
        <taxon>Mytilidae</taxon>
        <taxon>Mytilinae</taxon>
        <taxon>Mytilus</taxon>
    </lineage>
</organism>
<accession>A0A8S3VC83</accession>
<dbReference type="Pfam" id="PF00643">
    <property type="entry name" value="zf-B_box"/>
    <property type="match status" value="1"/>
</dbReference>
<evidence type="ECO:0000313" key="4">
    <source>
        <dbReference type="Proteomes" id="UP000683360"/>
    </source>
</evidence>
<dbReference type="SUPFAM" id="SSF57845">
    <property type="entry name" value="B-box zinc-binding domain"/>
    <property type="match status" value="1"/>
</dbReference>
<name>A0A8S3VC83_MYTED</name>
<feature type="domain" description="B box-type" evidence="2">
    <location>
        <begin position="11"/>
        <end position="58"/>
    </location>
</feature>
<dbReference type="AlphaFoldDB" id="A0A8S3VC83"/>
<feature type="domain" description="B box-type" evidence="2">
    <location>
        <begin position="74"/>
        <end position="115"/>
    </location>
</feature>
<dbReference type="GO" id="GO:0061630">
    <property type="term" value="F:ubiquitin protein ligase activity"/>
    <property type="evidence" value="ECO:0007669"/>
    <property type="project" value="UniProtKB-EC"/>
</dbReference>
<sequence>MALYKSPQSEQALMICQMCEESNEIKWICLQCDFFMCTKCQKLHKRVKSTDQHTILDIKDIDSYYPEIINPPDLESIPCCVHKREVCWVFCQTCEEVICGFCIGEAHETHVMIGLTAGYKLTMKAVKDLHTEVVENILQTESGLSKLSLNESSVESTYESERQNILNRKAL</sequence>
<keyword evidence="1" id="KW-0862">Zinc</keyword>
<dbReference type="Gene3D" id="3.30.160.60">
    <property type="entry name" value="Classic Zinc Finger"/>
    <property type="match status" value="1"/>
</dbReference>
<gene>
    <name evidence="3" type="ORF">MEDL_66975</name>
</gene>
<dbReference type="OrthoDB" id="6263749at2759"/>
<dbReference type="InterPro" id="IPR047153">
    <property type="entry name" value="TRIM45/56/19-like"/>
</dbReference>
<dbReference type="PANTHER" id="PTHR25462">
    <property type="entry name" value="BONUS, ISOFORM C-RELATED"/>
    <property type="match status" value="1"/>
</dbReference>
<dbReference type="GO" id="GO:0006513">
    <property type="term" value="P:protein monoubiquitination"/>
    <property type="evidence" value="ECO:0007669"/>
    <property type="project" value="TreeGrafter"/>
</dbReference>
<reference evidence="3" key="1">
    <citation type="submission" date="2021-03" db="EMBL/GenBank/DDBJ databases">
        <authorList>
            <person name="Bekaert M."/>
        </authorList>
    </citation>
    <scope>NUCLEOTIDE SEQUENCE</scope>
</reference>
<dbReference type="SMART" id="SM00336">
    <property type="entry name" value="BBOX"/>
    <property type="match status" value="2"/>
</dbReference>
<keyword evidence="1" id="KW-0479">Metal-binding</keyword>
<dbReference type="EC" id="2.3.2.27" evidence="3"/>
<keyword evidence="4" id="KW-1185">Reference proteome</keyword>
<keyword evidence="3" id="KW-0808">Transferase</keyword>
<evidence type="ECO:0000259" key="2">
    <source>
        <dbReference type="PROSITE" id="PS50119"/>
    </source>
</evidence>
<keyword evidence="1" id="KW-0863">Zinc-finger</keyword>
<proteinExistence type="predicted"/>
<dbReference type="EMBL" id="CAJPWZ010003275">
    <property type="protein sequence ID" value="CAG2255568.1"/>
    <property type="molecule type" value="Genomic_DNA"/>
</dbReference>
<dbReference type="Gene3D" id="4.10.830.40">
    <property type="match status" value="1"/>
</dbReference>
<keyword evidence="3" id="KW-0012">Acyltransferase</keyword>
<dbReference type="Proteomes" id="UP000683360">
    <property type="component" value="Unassembled WGS sequence"/>
</dbReference>
<comment type="caution">
    <text evidence="3">The sequence shown here is derived from an EMBL/GenBank/DDBJ whole genome shotgun (WGS) entry which is preliminary data.</text>
</comment>
<protein>
    <submittedName>
        <fullName evidence="3">TRIM24</fullName>
        <ecNumber evidence="3">2.3.2.27</ecNumber>
    </submittedName>
</protein>
<dbReference type="PANTHER" id="PTHR25462:SF229">
    <property type="entry name" value="TRANSCRIPTION INTERMEDIARY FACTOR 1-BETA"/>
    <property type="match status" value="1"/>
</dbReference>
<dbReference type="PROSITE" id="PS50119">
    <property type="entry name" value="ZF_BBOX"/>
    <property type="match status" value="2"/>
</dbReference>